<evidence type="ECO:0000313" key="1">
    <source>
        <dbReference type="EMBL" id="QRC99745.1"/>
    </source>
</evidence>
<gene>
    <name evidence="1" type="ORF">JI435_413940</name>
</gene>
<dbReference type="VEuPathDB" id="FungiDB:JI435_413940"/>
<dbReference type="Proteomes" id="UP000663193">
    <property type="component" value="Chromosome 10"/>
</dbReference>
<sequence>MRHLSNVCFLRSRRASTRGGLHVKCLAIRSRSLINNACSSIVKLSLRTRVCCTDEGVDVVLPGELLYPNGHMSPHFGLSPPYLEPFFYTLSAQQLTRGRANRHPGLIERSATCDRELSTVRRAP</sequence>
<dbReference type="EMBL" id="CP069032">
    <property type="protein sequence ID" value="QRC99745.1"/>
    <property type="molecule type" value="Genomic_DNA"/>
</dbReference>
<keyword evidence="2" id="KW-1185">Reference proteome</keyword>
<organism evidence="1 2">
    <name type="scientific">Phaeosphaeria nodorum (strain SN15 / ATCC MYA-4574 / FGSC 10173)</name>
    <name type="common">Glume blotch fungus</name>
    <name type="synonym">Parastagonospora nodorum</name>
    <dbReference type="NCBI Taxonomy" id="321614"/>
    <lineage>
        <taxon>Eukaryota</taxon>
        <taxon>Fungi</taxon>
        <taxon>Dikarya</taxon>
        <taxon>Ascomycota</taxon>
        <taxon>Pezizomycotina</taxon>
        <taxon>Dothideomycetes</taxon>
        <taxon>Pleosporomycetidae</taxon>
        <taxon>Pleosporales</taxon>
        <taxon>Pleosporineae</taxon>
        <taxon>Phaeosphaeriaceae</taxon>
        <taxon>Parastagonospora</taxon>
    </lineage>
</organism>
<reference evidence="2" key="1">
    <citation type="journal article" date="2021" name="BMC Genomics">
        <title>Chromosome-level genome assembly and manually-curated proteome of model necrotroph Parastagonospora nodorum Sn15 reveals a genome-wide trove of candidate effector homologs, and redundancy of virulence-related functions within an accessory chromosome.</title>
        <authorList>
            <person name="Bertazzoni S."/>
            <person name="Jones D.A.B."/>
            <person name="Phan H.T."/>
            <person name="Tan K.-C."/>
            <person name="Hane J.K."/>
        </authorList>
    </citation>
    <scope>NUCLEOTIDE SEQUENCE [LARGE SCALE GENOMIC DNA]</scope>
    <source>
        <strain evidence="2">SN15 / ATCC MYA-4574 / FGSC 10173)</strain>
    </source>
</reference>
<evidence type="ECO:0000313" key="2">
    <source>
        <dbReference type="Proteomes" id="UP000663193"/>
    </source>
</evidence>
<accession>A0A7U2F6Q7</accession>
<proteinExistence type="predicted"/>
<name>A0A7U2F6Q7_PHANO</name>
<protein>
    <submittedName>
        <fullName evidence="1">Uncharacterized protein</fullName>
    </submittedName>
</protein>
<dbReference type="AlphaFoldDB" id="A0A7U2F6Q7"/>